<feature type="repeat" description="TPR" evidence="3">
    <location>
        <begin position="173"/>
        <end position="206"/>
    </location>
</feature>
<dbReference type="STRING" id="1884261.A0A5C3QQK6"/>
<feature type="compositionally biased region" description="Basic and acidic residues" evidence="4">
    <location>
        <begin position="900"/>
        <end position="914"/>
    </location>
</feature>
<dbReference type="Gene3D" id="1.25.40.10">
    <property type="entry name" value="Tetratricopeptide repeat domain"/>
    <property type="match status" value="3"/>
</dbReference>
<reference evidence="5 6" key="1">
    <citation type="journal article" date="2019" name="Nat. Ecol. Evol.">
        <title>Megaphylogeny resolves global patterns of mushroom evolution.</title>
        <authorList>
            <person name="Varga T."/>
            <person name="Krizsan K."/>
            <person name="Foldi C."/>
            <person name="Dima B."/>
            <person name="Sanchez-Garcia M."/>
            <person name="Sanchez-Ramirez S."/>
            <person name="Szollosi G.J."/>
            <person name="Szarkandi J.G."/>
            <person name="Papp V."/>
            <person name="Albert L."/>
            <person name="Andreopoulos W."/>
            <person name="Angelini C."/>
            <person name="Antonin V."/>
            <person name="Barry K.W."/>
            <person name="Bougher N.L."/>
            <person name="Buchanan P."/>
            <person name="Buyck B."/>
            <person name="Bense V."/>
            <person name="Catcheside P."/>
            <person name="Chovatia M."/>
            <person name="Cooper J."/>
            <person name="Damon W."/>
            <person name="Desjardin D."/>
            <person name="Finy P."/>
            <person name="Geml J."/>
            <person name="Haridas S."/>
            <person name="Hughes K."/>
            <person name="Justo A."/>
            <person name="Karasinski D."/>
            <person name="Kautmanova I."/>
            <person name="Kiss B."/>
            <person name="Kocsube S."/>
            <person name="Kotiranta H."/>
            <person name="LaButti K.M."/>
            <person name="Lechner B.E."/>
            <person name="Liimatainen K."/>
            <person name="Lipzen A."/>
            <person name="Lukacs Z."/>
            <person name="Mihaltcheva S."/>
            <person name="Morgado L.N."/>
            <person name="Niskanen T."/>
            <person name="Noordeloos M.E."/>
            <person name="Ohm R.A."/>
            <person name="Ortiz-Santana B."/>
            <person name="Ovrebo C."/>
            <person name="Racz N."/>
            <person name="Riley R."/>
            <person name="Savchenko A."/>
            <person name="Shiryaev A."/>
            <person name="Soop K."/>
            <person name="Spirin V."/>
            <person name="Szebenyi C."/>
            <person name="Tomsovsky M."/>
            <person name="Tulloss R.E."/>
            <person name="Uehling J."/>
            <person name="Grigoriev I.V."/>
            <person name="Vagvolgyi C."/>
            <person name="Papp T."/>
            <person name="Martin F.M."/>
            <person name="Miettinen O."/>
            <person name="Hibbett D.S."/>
            <person name="Nagy L.G."/>
        </authorList>
    </citation>
    <scope>NUCLEOTIDE SEQUENCE [LARGE SCALE GENOMIC DNA]</scope>
    <source>
        <strain evidence="5 6">CBS 309.79</strain>
    </source>
</reference>
<dbReference type="Proteomes" id="UP000305067">
    <property type="component" value="Unassembled WGS sequence"/>
</dbReference>
<keyword evidence="6" id="KW-1185">Reference proteome</keyword>
<keyword evidence="2 3" id="KW-0802">TPR repeat</keyword>
<dbReference type="GO" id="GO:0006368">
    <property type="term" value="P:transcription elongation by RNA polymerase II"/>
    <property type="evidence" value="ECO:0007669"/>
    <property type="project" value="TreeGrafter"/>
</dbReference>
<evidence type="ECO:0000313" key="5">
    <source>
        <dbReference type="EMBL" id="TFL03090.1"/>
    </source>
</evidence>
<dbReference type="InterPro" id="IPR011990">
    <property type="entry name" value="TPR-like_helical_dom_sf"/>
</dbReference>
<dbReference type="InterPro" id="IPR031101">
    <property type="entry name" value="Ctr9"/>
</dbReference>
<dbReference type="PROSITE" id="PS50005">
    <property type="entry name" value="TPR"/>
    <property type="match status" value="3"/>
</dbReference>
<dbReference type="AlphaFoldDB" id="A0A5C3QQK6"/>
<evidence type="ECO:0000256" key="1">
    <source>
        <dbReference type="ARBA" id="ARBA00022737"/>
    </source>
</evidence>
<dbReference type="InterPro" id="IPR019734">
    <property type="entry name" value="TPR_rpt"/>
</dbReference>
<feature type="compositionally biased region" description="Basic residues" evidence="4">
    <location>
        <begin position="977"/>
        <end position="986"/>
    </location>
</feature>
<dbReference type="GO" id="GO:0000993">
    <property type="term" value="F:RNA polymerase II complex binding"/>
    <property type="evidence" value="ECO:0007669"/>
    <property type="project" value="TreeGrafter"/>
</dbReference>
<feature type="repeat" description="TPR" evidence="3">
    <location>
        <begin position="208"/>
        <end position="241"/>
    </location>
</feature>
<evidence type="ECO:0000256" key="3">
    <source>
        <dbReference type="PROSITE-ProRule" id="PRU00339"/>
    </source>
</evidence>
<sequence>MADSTRSLDIKFGSDLVSVDLDNLDPNPSEALEVLREAQAKISDWTRLAAEYWKLGKIEPAETIAQAAVECYKHQGAEDALSPVYALLANLQIARSRTAPKMILADPQKDDQRGKKTKDEYYSEATKYLNQVQHTSSGPLAFLTRGVVQLASRSTNDAAATFDGLLAEKPNNLAALIAKGRILYGKKQYQLALKIFQRVLRLNPKCKPDPRIGIGMCFFKMGDRARARAAWERSLEVNPEAWQAKLLLGIDSVNAGKPAQTEEQQAAYVEGTKLVEQVFQGHNTNASAANIMANIQLKRSVHNEKLLPITLKLAERTIQYADHKDVVHEGYMRAARVAHAQGQYTPAAKGYSTSINKNAVSALGQAQIHIHNEEYAAAIHVLDGYIQTLPSGPFPLEVNVVLASLRAYHRPGVSSSELAADRKKAREMYDKILNNLEGPNAVNTSPPRAIIANDTAMYAEIARLWQGEYNSDKLLKNIMSALRTRENIGNEKPSQVDARLRNNVGVLRHLDGKFDEAREHYETAITIALANETVGIETSILYNLARVYEEQGDLDQAKHAYERLLSRHPEYIDAKVRQAHLLHSTNKHNEAHLLLKQCLSSQANNPNLRAFYTHFLIQSNLPKVAKDFVNTTLREMEKNDVYSLCAAGLLSYTQARESRDTSAKGLEERKRGFFKSWEYYDKALSVDPMCAIAAQGLAILTAEDALVSLSGVAASGGAEEAGRRGRGFLEALDVFAKVREGIDDGCVYANMGHCYYSCDEFERAIEHYETASERYYRGQNSAVLLCLSRSWYAKANKDQLYASMTTSLKYAQQALHIRPGDKATLYNIATIEQKSAQMLFAIPPNKRTMVDLRQAIAQAEHAQTLFASLAADTSDHVPYSKDIADQRRKFGDTLLRRKDEQLENQRSHEEESQAKRNAARQKRLEERERVEALERTRLDQKKQESERLGEERRKAREEAQKWTQDMKVESDDEKERRGPRKPKKSRTKEEDISGDELTVNGNEPVKKKRKTKLKRGDGQDVGGDLFSDDEAGDRQVKKRVSKKRVVRDEDDEVPADENGPPRKKQFKSKEVLSDTDEEMEMDP</sequence>
<accession>A0A5C3QQK6</accession>
<keyword evidence="1" id="KW-0677">Repeat</keyword>
<dbReference type="GO" id="GO:0016593">
    <property type="term" value="C:Cdc73/Paf1 complex"/>
    <property type="evidence" value="ECO:0007669"/>
    <property type="project" value="TreeGrafter"/>
</dbReference>
<dbReference type="PROSITE" id="PS50293">
    <property type="entry name" value="TPR_REGION"/>
    <property type="match status" value="1"/>
</dbReference>
<evidence type="ECO:0000256" key="2">
    <source>
        <dbReference type="ARBA" id="ARBA00022803"/>
    </source>
</evidence>
<evidence type="ECO:0000313" key="6">
    <source>
        <dbReference type="Proteomes" id="UP000305067"/>
    </source>
</evidence>
<proteinExistence type="predicted"/>
<dbReference type="OrthoDB" id="343875at2759"/>
<feature type="compositionally biased region" description="Basic and acidic residues" evidence="4">
    <location>
        <begin position="922"/>
        <end position="976"/>
    </location>
</feature>
<gene>
    <name evidence="5" type="ORF">BDV98DRAFT_527606</name>
</gene>
<feature type="compositionally biased region" description="Acidic residues" evidence="4">
    <location>
        <begin position="1073"/>
        <end position="1083"/>
    </location>
</feature>
<dbReference type="PANTHER" id="PTHR14027">
    <property type="entry name" value="RNA POLYMERASE-ASSOCIATED PROTEIN CTR9"/>
    <property type="match status" value="1"/>
</dbReference>
<dbReference type="Pfam" id="PF13181">
    <property type="entry name" value="TPR_8"/>
    <property type="match status" value="1"/>
</dbReference>
<dbReference type="SUPFAM" id="SSF48452">
    <property type="entry name" value="TPR-like"/>
    <property type="match status" value="3"/>
</dbReference>
<feature type="compositionally biased region" description="Basic residues" evidence="4">
    <location>
        <begin position="1036"/>
        <end position="1045"/>
    </location>
</feature>
<protein>
    <recommendedName>
        <fullName evidence="7">RNA polymerase II-associated protein</fullName>
    </recommendedName>
</protein>
<organism evidence="5 6">
    <name type="scientific">Pterulicium gracile</name>
    <dbReference type="NCBI Taxonomy" id="1884261"/>
    <lineage>
        <taxon>Eukaryota</taxon>
        <taxon>Fungi</taxon>
        <taxon>Dikarya</taxon>
        <taxon>Basidiomycota</taxon>
        <taxon>Agaricomycotina</taxon>
        <taxon>Agaricomycetes</taxon>
        <taxon>Agaricomycetidae</taxon>
        <taxon>Agaricales</taxon>
        <taxon>Pleurotineae</taxon>
        <taxon>Pterulaceae</taxon>
        <taxon>Pterulicium</taxon>
    </lineage>
</organism>
<dbReference type="PANTHER" id="PTHR14027:SF2">
    <property type="entry name" value="RNA POLYMERASE-ASSOCIATED PROTEIN CTR9 HOMOLOG"/>
    <property type="match status" value="1"/>
</dbReference>
<dbReference type="EMBL" id="ML178821">
    <property type="protein sequence ID" value="TFL03090.1"/>
    <property type="molecule type" value="Genomic_DNA"/>
</dbReference>
<dbReference type="Pfam" id="PF13432">
    <property type="entry name" value="TPR_16"/>
    <property type="match status" value="2"/>
</dbReference>
<evidence type="ECO:0008006" key="7">
    <source>
        <dbReference type="Google" id="ProtNLM"/>
    </source>
</evidence>
<name>A0A5C3QQK6_9AGAR</name>
<feature type="region of interest" description="Disordered" evidence="4">
    <location>
        <begin position="900"/>
        <end position="1083"/>
    </location>
</feature>
<dbReference type="GO" id="GO:0006355">
    <property type="term" value="P:regulation of DNA-templated transcription"/>
    <property type="evidence" value="ECO:0007669"/>
    <property type="project" value="InterPro"/>
</dbReference>
<dbReference type="Pfam" id="PF13424">
    <property type="entry name" value="TPR_12"/>
    <property type="match status" value="1"/>
</dbReference>
<feature type="repeat" description="TPR" evidence="3">
    <location>
        <begin position="538"/>
        <end position="571"/>
    </location>
</feature>
<evidence type="ECO:0000256" key="4">
    <source>
        <dbReference type="SAM" id="MobiDB-lite"/>
    </source>
</evidence>
<dbReference type="SMART" id="SM00028">
    <property type="entry name" value="TPR"/>
    <property type="match status" value="10"/>
</dbReference>